<evidence type="ECO:0000259" key="5">
    <source>
        <dbReference type="Pfam" id="PF13473"/>
    </source>
</evidence>
<dbReference type="PANTHER" id="PTHR38439:SF3">
    <property type="entry name" value="COPPER-RESISTANT CUPROPROTEIN COPI"/>
    <property type="match status" value="1"/>
</dbReference>
<feature type="signal peptide" evidence="4">
    <location>
        <begin position="1"/>
        <end position="23"/>
    </location>
</feature>
<dbReference type="InterPro" id="IPR008972">
    <property type="entry name" value="Cupredoxin"/>
</dbReference>
<accession>A0A7X0SGH1</accession>
<dbReference type="Pfam" id="PF13473">
    <property type="entry name" value="Cupredoxin_1"/>
    <property type="match status" value="1"/>
</dbReference>
<evidence type="ECO:0000256" key="3">
    <source>
        <dbReference type="SAM" id="MobiDB-lite"/>
    </source>
</evidence>
<feature type="region of interest" description="Disordered" evidence="3">
    <location>
        <begin position="28"/>
        <end position="59"/>
    </location>
</feature>
<evidence type="ECO:0000256" key="1">
    <source>
        <dbReference type="ARBA" id="ARBA00022723"/>
    </source>
</evidence>
<evidence type="ECO:0000313" key="6">
    <source>
        <dbReference type="EMBL" id="MBB6729497.1"/>
    </source>
</evidence>
<dbReference type="Gene3D" id="2.60.40.420">
    <property type="entry name" value="Cupredoxins - blue copper proteins"/>
    <property type="match status" value="1"/>
</dbReference>
<dbReference type="EMBL" id="JACJVO010000001">
    <property type="protein sequence ID" value="MBB6729497.1"/>
    <property type="molecule type" value="Genomic_DNA"/>
</dbReference>
<evidence type="ECO:0000256" key="2">
    <source>
        <dbReference type="ARBA" id="ARBA00023008"/>
    </source>
</evidence>
<feature type="domain" description="EfeO-type cupredoxin-like" evidence="5">
    <location>
        <begin position="58"/>
        <end position="146"/>
    </location>
</feature>
<name>A0A7X0SGH1_9BACL</name>
<evidence type="ECO:0000256" key="4">
    <source>
        <dbReference type="SAM" id="SignalP"/>
    </source>
</evidence>
<dbReference type="InterPro" id="IPR028096">
    <property type="entry name" value="EfeO_Cupredoxin"/>
</dbReference>
<protein>
    <submittedName>
        <fullName evidence="6">Cupredoxin domain-containing protein</fullName>
    </submittedName>
</protein>
<feature type="compositionally biased region" description="Low complexity" evidence="3">
    <location>
        <begin position="32"/>
        <end position="59"/>
    </location>
</feature>
<proteinExistence type="predicted"/>
<evidence type="ECO:0000313" key="7">
    <source>
        <dbReference type="Proteomes" id="UP000564644"/>
    </source>
</evidence>
<feature type="chain" id="PRO_5038357961" evidence="4">
    <location>
        <begin position="24"/>
        <end position="147"/>
    </location>
</feature>
<dbReference type="Proteomes" id="UP000564644">
    <property type="component" value="Unassembled WGS sequence"/>
</dbReference>
<dbReference type="AlphaFoldDB" id="A0A7X0SGH1"/>
<keyword evidence="4" id="KW-0732">Signal</keyword>
<sequence length="147" mass="15198">MKKHLFLLTTALAALMVVLSACGNSTSTSGQASPASSAEASTASASVPEVASPSPTSTAGQAVEIKLMAKDFEYDQKEIHVKKGDKVNITLQSDDGGHGFTIPDYNVTINGNGSAEFTADKAGSFEYHCSVPCGSGHTQMKGTLIVE</sequence>
<dbReference type="GO" id="GO:0046872">
    <property type="term" value="F:metal ion binding"/>
    <property type="evidence" value="ECO:0007669"/>
    <property type="project" value="UniProtKB-KW"/>
</dbReference>
<dbReference type="PROSITE" id="PS51257">
    <property type="entry name" value="PROKAR_LIPOPROTEIN"/>
    <property type="match status" value="1"/>
</dbReference>
<dbReference type="SUPFAM" id="SSF49503">
    <property type="entry name" value="Cupredoxins"/>
    <property type="match status" value="1"/>
</dbReference>
<keyword evidence="7" id="KW-1185">Reference proteome</keyword>
<dbReference type="InterPro" id="IPR050845">
    <property type="entry name" value="Cu-binding_ET"/>
</dbReference>
<keyword evidence="1" id="KW-0479">Metal-binding</keyword>
<keyword evidence="2" id="KW-0186">Copper</keyword>
<comment type="caution">
    <text evidence="6">The sequence shown here is derived from an EMBL/GenBank/DDBJ whole genome shotgun (WGS) entry which is preliminary data.</text>
</comment>
<dbReference type="RefSeq" id="WP_185127159.1">
    <property type="nucleotide sequence ID" value="NZ_JACJVO010000001.1"/>
</dbReference>
<reference evidence="6 7" key="1">
    <citation type="submission" date="2020-08" db="EMBL/GenBank/DDBJ databases">
        <title>Cohnella phylogeny.</title>
        <authorList>
            <person name="Dunlap C."/>
        </authorList>
    </citation>
    <scope>NUCLEOTIDE SEQUENCE [LARGE SCALE GENOMIC DNA]</scope>
    <source>
        <strain evidence="6 7">CBP 2801</strain>
    </source>
</reference>
<organism evidence="6 7">
    <name type="scientific">Cohnella zeiphila</name>
    <dbReference type="NCBI Taxonomy" id="2761120"/>
    <lineage>
        <taxon>Bacteria</taxon>
        <taxon>Bacillati</taxon>
        <taxon>Bacillota</taxon>
        <taxon>Bacilli</taxon>
        <taxon>Bacillales</taxon>
        <taxon>Paenibacillaceae</taxon>
        <taxon>Cohnella</taxon>
    </lineage>
</organism>
<gene>
    <name evidence="6" type="ORF">H7C18_01125</name>
</gene>
<dbReference type="PANTHER" id="PTHR38439">
    <property type="entry name" value="AURACYANIN-B"/>
    <property type="match status" value="1"/>
</dbReference>